<evidence type="ECO:0000313" key="12">
    <source>
        <dbReference type="EMBL" id="KAK3284191.1"/>
    </source>
</evidence>
<reference evidence="12 13" key="1">
    <citation type="journal article" date="2015" name="Genome Biol. Evol.">
        <title>Comparative Genomics of a Bacterivorous Green Alga Reveals Evolutionary Causalities and Consequences of Phago-Mixotrophic Mode of Nutrition.</title>
        <authorList>
            <person name="Burns J.A."/>
            <person name="Paasch A."/>
            <person name="Narechania A."/>
            <person name="Kim E."/>
        </authorList>
    </citation>
    <scope>NUCLEOTIDE SEQUENCE [LARGE SCALE GENOMIC DNA]</scope>
    <source>
        <strain evidence="12 13">PLY_AMNH</strain>
    </source>
</reference>
<name>A0AAE0LG58_9CHLO</name>
<dbReference type="GO" id="GO:0031965">
    <property type="term" value="C:nuclear membrane"/>
    <property type="evidence" value="ECO:0007669"/>
    <property type="project" value="UniProtKB-SubCell"/>
</dbReference>
<evidence type="ECO:0000256" key="11">
    <source>
        <dbReference type="SAM" id="Phobius"/>
    </source>
</evidence>
<evidence type="ECO:0000256" key="4">
    <source>
        <dbReference type="ARBA" id="ARBA00014253"/>
    </source>
</evidence>
<gene>
    <name evidence="12" type="ORF">CYMTET_8148</name>
</gene>
<evidence type="ECO:0000256" key="1">
    <source>
        <dbReference type="ARBA" id="ARBA00004126"/>
    </source>
</evidence>
<keyword evidence="7" id="KW-0175">Coiled coil</keyword>
<evidence type="ECO:0000256" key="3">
    <source>
        <dbReference type="ARBA" id="ARBA00009971"/>
    </source>
</evidence>
<dbReference type="AlphaFoldDB" id="A0AAE0LG58"/>
<evidence type="ECO:0000256" key="10">
    <source>
        <dbReference type="ARBA" id="ARBA00023242"/>
    </source>
</evidence>
<feature type="transmembrane region" description="Helical" evidence="11">
    <location>
        <begin position="46"/>
        <end position="63"/>
    </location>
</feature>
<keyword evidence="9 11" id="KW-0472">Membrane</keyword>
<keyword evidence="10" id="KW-0539">Nucleus</keyword>
<comment type="subcellular location">
    <subcellularLocation>
        <location evidence="2">Endomembrane system</location>
        <topology evidence="2">Multi-pass membrane protein</topology>
    </subcellularLocation>
    <subcellularLocation>
        <location evidence="1">Nucleus membrane</location>
    </subcellularLocation>
</comment>
<sequence>MEDWGGVLDGFVDQIKKTVKEHNKGATSVKQSFQAFLHAVDWTEPWLMALMCGHVFLFVFIIATRNHSNCQTFLFFLLLSLIYLSEPLNSFLSTHWQYFSSQAYFDRNGLFISAVFSGPLIIQLFIILVNSLILMTCLMVKVKRAQIRSKAKESKSSEPKSN</sequence>
<dbReference type="InterPro" id="IPR026721">
    <property type="entry name" value="TMEM18"/>
</dbReference>
<keyword evidence="8" id="KW-0238">DNA-binding</keyword>
<evidence type="ECO:0000256" key="2">
    <source>
        <dbReference type="ARBA" id="ARBA00004127"/>
    </source>
</evidence>
<comment type="similarity">
    <text evidence="3">Belongs to the TMEM18 family.</text>
</comment>
<feature type="transmembrane region" description="Helical" evidence="11">
    <location>
        <begin position="110"/>
        <end position="140"/>
    </location>
</feature>
<keyword evidence="5 11" id="KW-0812">Transmembrane</keyword>
<feature type="transmembrane region" description="Helical" evidence="11">
    <location>
        <begin position="75"/>
        <end position="98"/>
    </location>
</feature>
<accession>A0AAE0LG58</accession>
<evidence type="ECO:0000256" key="6">
    <source>
        <dbReference type="ARBA" id="ARBA00022989"/>
    </source>
</evidence>
<keyword evidence="6 11" id="KW-1133">Transmembrane helix</keyword>
<proteinExistence type="inferred from homology"/>
<organism evidence="12 13">
    <name type="scientific">Cymbomonas tetramitiformis</name>
    <dbReference type="NCBI Taxonomy" id="36881"/>
    <lineage>
        <taxon>Eukaryota</taxon>
        <taxon>Viridiplantae</taxon>
        <taxon>Chlorophyta</taxon>
        <taxon>Pyramimonadophyceae</taxon>
        <taxon>Pyramimonadales</taxon>
        <taxon>Pyramimonadaceae</taxon>
        <taxon>Cymbomonas</taxon>
    </lineage>
</organism>
<dbReference type="Proteomes" id="UP001190700">
    <property type="component" value="Unassembled WGS sequence"/>
</dbReference>
<dbReference type="Pfam" id="PF14770">
    <property type="entry name" value="TMEM18"/>
    <property type="match status" value="1"/>
</dbReference>
<dbReference type="EMBL" id="LGRX02002460">
    <property type="protein sequence ID" value="KAK3284191.1"/>
    <property type="molecule type" value="Genomic_DNA"/>
</dbReference>
<evidence type="ECO:0000256" key="9">
    <source>
        <dbReference type="ARBA" id="ARBA00023136"/>
    </source>
</evidence>
<keyword evidence="13" id="KW-1185">Reference proteome</keyword>
<dbReference type="PANTHER" id="PTHR22593:SF2">
    <property type="entry name" value="TRANSMEMBRANE PROTEIN 18"/>
    <property type="match status" value="1"/>
</dbReference>
<evidence type="ECO:0000256" key="7">
    <source>
        <dbReference type="ARBA" id="ARBA00023054"/>
    </source>
</evidence>
<protein>
    <recommendedName>
        <fullName evidence="4">Transmembrane protein 18</fullName>
    </recommendedName>
</protein>
<evidence type="ECO:0000313" key="13">
    <source>
        <dbReference type="Proteomes" id="UP001190700"/>
    </source>
</evidence>
<dbReference type="GO" id="GO:0003677">
    <property type="term" value="F:DNA binding"/>
    <property type="evidence" value="ECO:0007669"/>
    <property type="project" value="UniProtKB-KW"/>
</dbReference>
<evidence type="ECO:0000256" key="8">
    <source>
        <dbReference type="ARBA" id="ARBA00023125"/>
    </source>
</evidence>
<dbReference type="PANTHER" id="PTHR22593">
    <property type="entry name" value="TRANSMEMBRANE PROTEIN 18"/>
    <property type="match status" value="1"/>
</dbReference>
<evidence type="ECO:0000256" key="5">
    <source>
        <dbReference type="ARBA" id="ARBA00022692"/>
    </source>
</evidence>
<comment type="caution">
    <text evidence="12">The sequence shown here is derived from an EMBL/GenBank/DDBJ whole genome shotgun (WGS) entry which is preliminary data.</text>
</comment>